<dbReference type="Pfam" id="PF13927">
    <property type="entry name" value="Ig_3"/>
    <property type="match status" value="2"/>
</dbReference>
<feature type="domain" description="Ig-like" evidence="8">
    <location>
        <begin position="995"/>
        <end position="1087"/>
    </location>
</feature>
<dbReference type="InterPro" id="IPR036116">
    <property type="entry name" value="FN3_sf"/>
</dbReference>
<keyword evidence="11" id="KW-1185">Reference proteome</keyword>
<evidence type="ECO:0000256" key="2">
    <source>
        <dbReference type="ARBA" id="ARBA00022737"/>
    </source>
</evidence>
<dbReference type="CDD" id="cd00063">
    <property type="entry name" value="FN3"/>
    <property type="match status" value="1"/>
</dbReference>
<dbReference type="InterPro" id="IPR003961">
    <property type="entry name" value="FN3_dom"/>
</dbReference>
<dbReference type="CDD" id="cd00096">
    <property type="entry name" value="Ig"/>
    <property type="match status" value="2"/>
</dbReference>
<dbReference type="Pfam" id="PF13895">
    <property type="entry name" value="Ig_2"/>
    <property type="match status" value="3"/>
</dbReference>
<feature type="domain" description="Ig-like" evidence="8">
    <location>
        <begin position="909"/>
        <end position="991"/>
    </location>
</feature>
<protein>
    <submittedName>
        <fullName evidence="10">Uncharacterized protein</fullName>
    </submittedName>
</protein>
<dbReference type="PROSITE" id="PS50853">
    <property type="entry name" value="FN3"/>
    <property type="match status" value="1"/>
</dbReference>
<feature type="domain" description="Ig-like" evidence="8">
    <location>
        <begin position="359"/>
        <end position="441"/>
    </location>
</feature>
<evidence type="ECO:0000256" key="5">
    <source>
        <dbReference type="ARBA" id="ARBA00023319"/>
    </source>
</evidence>
<keyword evidence="7" id="KW-1133">Transmembrane helix</keyword>
<feature type="domain" description="Ig-like" evidence="8">
    <location>
        <begin position="817"/>
        <end position="900"/>
    </location>
</feature>
<accession>A0AAV9RIA8</accession>
<dbReference type="InterPro" id="IPR013783">
    <property type="entry name" value="Ig-like_fold"/>
</dbReference>
<feature type="domain" description="Ig-like" evidence="8">
    <location>
        <begin position="89"/>
        <end position="171"/>
    </location>
</feature>
<dbReference type="InterPro" id="IPR036179">
    <property type="entry name" value="Ig-like_dom_sf"/>
</dbReference>
<dbReference type="Gene3D" id="2.60.40.10">
    <property type="entry name" value="Immunoglobulins"/>
    <property type="match status" value="8"/>
</dbReference>
<feature type="domain" description="Ig-like" evidence="8">
    <location>
        <begin position="1"/>
        <end position="83"/>
    </location>
</feature>
<evidence type="ECO:0000256" key="7">
    <source>
        <dbReference type="SAM" id="Phobius"/>
    </source>
</evidence>
<dbReference type="SMART" id="SM00408">
    <property type="entry name" value="IGc2"/>
    <property type="match status" value="7"/>
</dbReference>
<evidence type="ECO:0000313" key="11">
    <source>
        <dbReference type="Proteomes" id="UP001311232"/>
    </source>
</evidence>
<evidence type="ECO:0000256" key="1">
    <source>
        <dbReference type="ARBA" id="ARBA00022729"/>
    </source>
</evidence>
<evidence type="ECO:0000259" key="9">
    <source>
        <dbReference type="PROSITE" id="PS50853"/>
    </source>
</evidence>
<feature type="compositionally biased region" description="Polar residues" evidence="6">
    <location>
        <begin position="1281"/>
        <end position="1293"/>
    </location>
</feature>
<dbReference type="Proteomes" id="UP001311232">
    <property type="component" value="Unassembled WGS sequence"/>
</dbReference>
<keyword evidence="5" id="KW-0393">Immunoglobulin domain</keyword>
<gene>
    <name evidence="10" type="ORF">CRENBAI_021303</name>
</gene>
<feature type="domain" description="Ig-like" evidence="8">
    <location>
        <begin position="178"/>
        <end position="260"/>
    </location>
</feature>
<keyword evidence="1" id="KW-0732">Signal</keyword>
<evidence type="ECO:0000256" key="6">
    <source>
        <dbReference type="SAM" id="MobiDB-lite"/>
    </source>
</evidence>
<feature type="domain" description="Ig-like" evidence="8">
    <location>
        <begin position="631"/>
        <end position="710"/>
    </location>
</feature>
<dbReference type="InterPro" id="IPR052598">
    <property type="entry name" value="IgSF_CEA-related"/>
</dbReference>
<evidence type="ECO:0000256" key="4">
    <source>
        <dbReference type="ARBA" id="ARBA00023180"/>
    </source>
</evidence>
<dbReference type="PROSITE" id="PS50835">
    <property type="entry name" value="IG_LIKE"/>
    <property type="match status" value="11"/>
</dbReference>
<reference evidence="10 11" key="1">
    <citation type="submission" date="2021-06" db="EMBL/GenBank/DDBJ databases">
        <authorList>
            <person name="Palmer J.M."/>
        </authorList>
    </citation>
    <scope>NUCLEOTIDE SEQUENCE [LARGE SCALE GENOMIC DNA]</scope>
    <source>
        <strain evidence="10 11">MEX-2019</strain>
        <tissue evidence="10">Muscle</tissue>
    </source>
</reference>
<keyword evidence="4" id="KW-0325">Glycoprotein</keyword>
<feature type="domain" description="Ig-like" evidence="8">
    <location>
        <begin position="448"/>
        <end position="536"/>
    </location>
</feature>
<dbReference type="SUPFAM" id="SSF48726">
    <property type="entry name" value="Immunoglobulin"/>
    <property type="match status" value="10"/>
</dbReference>
<dbReference type="InterPro" id="IPR013098">
    <property type="entry name" value="Ig_I-set"/>
</dbReference>
<keyword evidence="3" id="KW-1015">Disulfide bond</keyword>
<evidence type="ECO:0000313" key="10">
    <source>
        <dbReference type="EMBL" id="KAK5608726.1"/>
    </source>
</evidence>
<dbReference type="Pfam" id="PF07679">
    <property type="entry name" value="I-set"/>
    <property type="match status" value="1"/>
</dbReference>
<dbReference type="SUPFAM" id="SSF49265">
    <property type="entry name" value="Fibronectin type III"/>
    <property type="match status" value="1"/>
</dbReference>
<proteinExistence type="predicted"/>
<dbReference type="PANTHER" id="PTHR44337:SF23">
    <property type="entry name" value="V-SET AND IMMUNOGLOBULIN DOMAIN CONTAINING 10 LIKE 2"/>
    <property type="match status" value="1"/>
</dbReference>
<feature type="transmembrane region" description="Helical" evidence="7">
    <location>
        <begin position="1215"/>
        <end position="1242"/>
    </location>
</feature>
<organism evidence="10 11">
    <name type="scientific">Crenichthys baileyi</name>
    <name type="common">White River springfish</name>
    <dbReference type="NCBI Taxonomy" id="28760"/>
    <lineage>
        <taxon>Eukaryota</taxon>
        <taxon>Metazoa</taxon>
        <taxon>Chordata</taxon>
        <taxon>Craniata</taxon>
        <taxon>Vertebrata</taxon>
        <taxon>Euteleostomi</taxon>
        <taxon>Actinopterygii</taxon>
        <taxon>Neopterygii</taxon>
        <taxon>Teleostei</taxon>
        <taxon>Neoteleostei</taxon>
        <taxon>Acanthomorphata</taxon>
        <taxon>Ovalentaria</taxon>
        <taxon>Atherinomorphae</taxon>
        <taxon>Cyprinodontiformes</taxon>
        <taxon>Goodeidae</taxon>
        <taxon>Crenichthys</taxon>
    </lineage>
</organism>
<keyword evidence="2" id="KW-0677">Repeat</keyword>
<keyword evidence="7" id="KW-0812">Transmembrane</keyword>
<name>A0AAV9RIA8_9TELE</name>
<dbReference type="SMART" id="SM00060">
    <property type="entry name" value="FN3"/>
    <property type="match status" value="1"/>
</dbReference>
<dbReference type="InterPro" id="IPR003598">
    <property type="entry name" value="Ig_sub2"/>
</dbReference>
<evidence type="ECO:0000259" key="8">
    <source>
        <dbReference type="PROSITE" id="PS50835"/>
    </source>
</evidence>
<comment type="caution">
    <text evidence="10">The sequence shown here is derived from an EMBL/GenBank/DDBJ whole genome shotgun (WGS) entry which is preliminary data.</text>
</comment>
<feature type="domain" description="Ig-like" evidence="8">
    <location>
        <begin position="267"/>
        <end position="345"/>
    </location>
</feature>
<feature type="region of interest" description="Disordered" evidence="6">
    <location>
        <begin position="1278"/>
        <end position="1300"/>
    </location>
</feature>
<dbReference type="PANTHER" id="PTHR44337">
    <property type="entry name" value="CARCINOEMBRYONIC ANTIGEN-RELATED CELL ADHESION MOLECULE 8"/>
    <property type="match status" value="1"/>
</dbReference>
<dbReference type="InterPro" id="IPR003599">
    <property type="entry name" value="Ig_sub"/>
</dbReference>
<sequence length="1300" mass="144665">MSEASPVEGSTIWMNCSVENGTEPIQYMWQHETPNENISNISQSNSSIVAVASISRNHTGWYHCEVSNAVNNETSNRLLLNVTFGPDEPQFDVTPYHKTNNGYTALENETVSMNCRAQSNPGSQYIWFYNNSQIYTRPLFTINKVLRTHTGNYTCLAQNSHLQTHSSKTLSLTVYYIPPVEPMCFSNVTSDKQYLMLYCSWDGGVPKALLWWEGPGNQSKDGQENSNILVLRYGTAHSGKPYTCYAKHPLLAVAKTCRITLASVSKPHLLMSDASPKEGSTIWMHCNMEIGTRPIHYVWQYQLNNGNFMTFTQGSSSFINITDILHNQTGWYRCAAGNAVNSEISEQLWLNVTFGPDVPQIDVAPSNIVQRAYTALENETVSLMCRALSNPASQYIWFHNDSEVYSGPQLTITKILRVHTGDYTCVGQNSYLNTRSKKTITLTVYYPPDGSPYCSVEPALNHTSVRLLCSWPGGFPSPSLHWTGDMIPAGQQVAKEQQIDPMNSNILLPSGGLTPNSSLFTCYGSHPALKQQRECSTHTYTPPAEPVCFANVTDDKQFLILSCFWGGGIPRALLWWKGPGGQGKDGEESSNVLIVRYSTFQFGKPYICYAKHPLLVQTKTCGLTLVPVSKPSLLLRDTSPVEGSTVGMQCNVDNGTEPIQYGWQREIQRGNITAFAQGSNSSIFTMTNINRSLAGWYRCVGSNFINTESSDWVFYDIIFGPDVPQIDVTPYSITDRGYSALETEPVSLSCQAQSNPASHYIWFYNNSQVFTGPQYTIAKTLRLHTGDYTCLAQNSHLNTRSRKTVSLIVYYPPAGSPSCSLDPAQNHTSLRLLCSWSGGFPSPSLRWTGDVIKAGQEQQETEQEMNLQTSATLFLPSEGLIPNNSLFTCIGAHPARKQLAECSTRTYTPPAEPMCFAYVTNTQQYLMLSCSWDGGAPKALVWWEGPGGQSKGGQENSNILVLRYGTARSGKPYTCYAKHPLLMEPKSCRLTLEAPVLLTQRRVVSVYEGTDVQLTCNLRANYLPANEITWFNNQGMDVQDTSKYMLLRTSAWTNLTVRDADEMQDSGEYRCSTSNAVGGAEINVTLVVKKYPMPPNATLIKAMYNSRHRNEVELEWQVDGVKQNGGWTGFHLEHRWVSERPNKRGKSNDSQVRMEERIGTQDWYRTVIQDPDIRSHTVGGLTPTVTYQFRIKPINHRTIGHPSLAKTPVEVRDNVYPAVVGAAVGGMLFAAIPTLLLLVYFLRNRDTNARLHAMLFGSQHSQSRENINFPEDELVAGSDSGLENTIGSSSPGTTMAEPKI</sequence>
<keyword evidence="7" id="KW-0472">Membrane</keyword>
<dbReference type="SMART" id="SM00409">
    <property type="entry name" value="IG"/>
    <property type="match status" value="7"/>
</dbReference>
<dbReference type="EMBL" id="JAHHUM010001787">
    <property type="protein sequence ID" value="KAK5608726.1"/>
    <property type="molecule type" value="Genomic_DNA"/>
</dbReference>
<feature type="domain" description="Ig-like" evidence="8">
    <location>
        <begin position="724"/>
        <end position="806"/>
    </location>
</feature>
<feature type="domain" description="Fibronectin type-III" evidence="9">
    <location>
        <begin position="1117"/>
        <end position="1214"/>
    </location>
</feature>
<evidence type="ECO:0000256" key="3">
    <source>
        <dbReference type="ARBA" id="ARBA00023157"/>
    </source>
</evidence>
<dbReference type="InterPro" id="IPR007110">
    <property type="entry name" value="Ig-like_dom"/>
</dbReference>